<feature type="chain" id="PRO_5037059738" evidence="3">
    <location>
        <begin position="20"/>
        <end position="383"/>
    </location>
</feature>
<dbReference type="PANTHER" id="PTHR35848:SF9">
    <property type="entry name" value="SLL1358 PROTEIN"/>
    <property type="match status" value="1"/>
</dbReference>
<dbReference type="Proteomes" id="UP000680348">
    <property type="component" value="Unassembled WGS sequence"/>
</dbReference>
<protein>
    <submittedName>
        <fullName evidence="5">Cupin domain-containing protein</fullName>
    </submittedName>
</protein>
<dbReference type="InterPro" id="IPR014710">
    <property type="entry name" value="RmlC-like_jellyroll"/>
</dbReference>
<evidence type="ECO:0000313" key="5">
    <source>
        <dbReference type="EMBL" id="MBS3649716.1"/>
    </source>
</evidence>
<feature type="binding site" evidence="2">
    <location>
        <position position="321"/>
    </location>
    <ligand>
        <name>Mn(2+)</name>
        <dbReference type="ChEBI" id="CHEBI:29035"/>
        <label>2</label>
    </ligand>
</feature>
<dbReference type="CDD" id="cd20304">
    <property type="entry name" value="cupin_OxDC_N"/>
    <property type="match status" value="1"/>
</dbReference>
<sequence>MTRRSALGAAAAGAGGVLAAAAAGEPAQAQAPAPAKTPLTQADELPTFRFPLGEQKPVTHDGGYFREASVLEFPASENIAGVLVNLAPGGIRELHWHANAAEWAYVIGGHCRVTASDPAGHCEVLDFAAGDVWYFPRGHGHCIQAYGDGECQFIEVFDNGHFSGFSTFSSTDWFAHTPPEILAKNFGVPASIFENFPKQEVFIGKGTEPGPLPVDPPFGSQASGPLTHRYRLEAQQPQTFAGGAINLASATEFPLSANMTGAVMRLKPGALREMHWHPNADEWQYYLKGRARMSVFGAKGRNRTFDYGPGDVGYVPLGYGHYIENVGEEDVVLVLVLNSGTYQEISATAWLAGNPPELLAANFGVPASVFAQFPKKSAFITAG</sequence>
<feature type="binding site" evidence="2">
    <location>
        <position position="141"/>
    </location>
    <ligand>
        <name>Mn(2+)</name>
        <dbReference type="ChEBI" id="CHEBI:29035"/>
        <label>1</label>
    </ligand>
</feature>
<feature type="binding site" evidence="2">
    <location>
        <position position="102"/>
    </location>
    <ligand>
        <name>Mn(2+)</name>
        <dbReference type="ChEBI" id="CHEBI:29035"/>
        <label>1</label>
    </ligand>
</feature>
<feature type="binding site" evidence="2">
    <location>
        <position position="277"/>
    </location>
    <ligand>
        <name>Mn(2+)</name>
        <dbReference type="ChEBI" id="CHEBI:29035"/>
        <label>2</label>
    </ligand>
</feature>
<feature type="binding site" evidence="2">
    <location>
        <position position="95"/>
    </location>
    <ligand>
        <name>Mn(2+)</name>
        <dbReference type="ChEBI" id="CHEBI:29035"/>
        <label>1</label>
    </ligand>
</feature>
<keyword evidence="3" id="KW-0732">Signal</keyword>
<dbReference type="InterPro" id="IPR011051">
    <property type="entry name" value="RmlC_Cupin_sf"/>
</dbReference>
<feature type="domain" description="Cupin type-1" evidence="4">
    <location>
        <begin position="230"/>
        <end position="371"/>
    </location>
</feature>
<dbReference type="Gene3D" id="2.60.120.10">
    <property type="entry name" value="Jelly Rolls"/>
    <property type="match status" value="2"/>
</dbReference>
<dbReference type="InterPro" id="IPR006311">
    <property type="entry name" value="TAT_signal"/>
</dbReference>
<organism evidence="5 6">
    <name type="scientific">Pseudaminobacter soli</name>
    <name type="common">ex Zhang et al. 2022</name>
    <dbReference type="NCBI Taxonomy" id="2831468"/>
    <lineage>
        <taxon>Bacteria</taxon>
        <taxon>Pseudomonadati</taxon>
        <taxon>Pseudomonadota</taxon>
        <taxon>Alphaproteobacteria</taxon>
        <taxon>Hyphomicrobiales</taxon>
        <taxon>Phyllobacteriaceae</taxon>
        <taxon>Pseudaminobacter</taxon>
    </lineage>
</organism>
<feature type="binding site" evidence="2">
    <location>
        <position position="97"/>
    </location>
    <ligand>
        <name>Mn(2+)</name>
        <dbReference type="ChEBI" id="CHEBI:29035"/>
        <label>1</label>
    </ligand>
</feature>
<dbReference type="InterPro" id="IPR006045">
    <property type="entry name" value="Cupin_1"/>
</dbReference>
<proteinExistence type="predicted"/>
<dbReference type="GO" id="GO:0046872">
    <property type="term" value="F:metal ion binding"/>
    <property type="evidence" value="ECO:0007669"/>
    <property type="project" value="UniProtKB-KW"/>
</dbReference>
<dbReference type="CDD" id="cd20305">
    <property type="entry name" value="cupin_OxDC_C"/>
    <property type="match status" value="1"/>
</dbReference>
<keyword evidence="6" id="KW-1185">Reference proteome</keyword>
<dbReference type="NCBIfam" id="TIGR03404">
    <property type="entry name" value="bicupin_oxalic"/>
    <property type="match status" value="1"/>
</dbReference>
<dbReference type="Pfam" id="PF00190">
    <property type="entry name" value="Cupin_1"/>
    <property type="match status" value="2"/>
</dbReference>
<dbReference type="InterPro" id="IPR017774">
    <property type="entry name" value="Bicupin_oxalate_deCO2ase/Oxase"/>
</dbReference>
<feature type="signal peptide" evidence="3">
    <location>
        <begin position="1"/>
        <end position="19"/>
    </location>
</feature>
<name>A0A942I9T2_9HYPH</name>
<dbReference type="PROSITE" id="PS51318">
    <property type="entry name" value="TAT"/>
    <property type="match status" value="1"/>
</dbReference>
<evidence type="ECO:0000256" key="2">
    <source>
        <dbReference type="PIRSR" id="PIRSR617774-2"/>
    </source>
</evidence>
<evidence type="ECO:0000256" key="3">
    <source>
        <dbReference type="SAM" id="SignalP"/>
    </source>
</evidence>
<accession>A0A942I9T2</accession>
<dbReference type="AlphaFoldDB" id="A0A942I9T2"/>
<dbReference type="GO" id="GO:0033609">
    <property type="term" value="P:oxalate metabolic process"/>
    <property type="evidence" value="ECO:0007669"/>
    <property type="project" value="InterPro"/>
</dbReference>
<dbReference type="InterPro" id="IPR051610">
    <property type="entry name" value="GPI/OXD"/>
</dbReference>
<dbReference type="SMART" id="SM00835">
    <property type="entry name" value="Cupin_1"/>
    <property type="match status" value="2"/>
</dbReference>
<feature type="binding site" evidence="2">
    <location>
        <position position="282"/>
    </location>
    <ligand>
        <name>Mn(2+)</name>
        <dbReference type="ChEBI" id="CHEBI:29035"/>
        <label>2</label>
    </ligand>
</feature>
<comment type="cofactor">
    <cofactor evidence="2">
        <name>Mn(2+)</name>
        <dbReference type="ChEBI" id="CHEBI:29035"/>
    </cofactor>
    <text evidence="2">Binds 2 manganese ions per subunit.</text>
</comment>
<evidence type="ECO:0000259" key="4">
    <source>
        <dbReference type="SMART" id="SM00835"/>
    </source>
</evidence>
<gene>
    <name evidence="5" type="ORF">KEU06_13970</name>
</gene>
<dbReference type="PANTHER" id="PTHR35848">
    <property type="entry name" value="OXALATE-BINDING PROTEIN"/>
    <property type="match status" value="1"/>
</dbReference>
<dbReference type="SUPFAM" id="SSF51182">
    <property type="entry name" value="RmlC-like cupins"/>
    <property type="match status" value="1"/>
</dbReference>
<feature type="domain" description="Cupin type-1" evidence="4">
    <location>
        <begin position="50"/>
        <end position="194"/>
    </location>
</feature>
<keyword evidence="1 2" id="KW-0479">Metal-binding</keyword>
<comment type="caution">
    <text evidence="5">The sequence shown here is derived from an EMBL/GenBank/DDBJ whole genome shotgun (WGS) entry which is preliminary data.</text>
</comment>
<reference evidence="5" key="1">
    <citation type="submission" date="2021-04" db="EMBL/GenBank/DDBJ databases">
        <title>Pseudaminobacter soli sp. nov., isolated from paddy soil contaminated by heavy metals.</title>
        <authorList>
            <person name="Zhang K."/>
        </authorList>
    </citation>
    <scope>NUCLEOTIDE SEQUENCE</scope>
    <source>
        <strain evidence="5">19-2017</strain>
    </source>
</reference>
<keyword evidence="2" id="KW-0464">Manganese</keyword>
<evidence type="ECO:0000313" key="6">
    <source>
        <dbReference type="Proteomes" id="UP000680348"/>
    </source>
</evidence>
<evidence type="ECO:0000256" key="1">
    <source>
        <dbReference type="ARBA" id="ARBA00022723"/>
    </source>
</evidence>
<feature type="binding site" evidence="2">
    <location>
        <position position="275"/>
    </location>
    <ligand>
        <name>Mn(2+)</name>
        <dbReference type="ChEBI" id="CHEBI:29035"/>
        <label>2</label>
    </ligand>
</feature>
<dbReference type="EMBL" id="JAGWCR010000007">
    <property type="protein sequence ID" value="MBS3649716.1"/>
    <property type="molecule type" value="Genomic_DNA"/>
</dbReference>